<keyword evidence="6" id="KW-1185">Reference proteome</keyword>
<dbReference type="PANTHER" id="PTHR11573">
    <property type="entry name" value="RIBONUCLEOSIDE-DIPHOSPHATE REDUCTASE LARGE CHAIN"/>
    <property type="match status" value="1"/>
</dbReference>
<gene>
    <name evidence="5" type="ORF">CODY_77</name>
</gene>
<dbReference type="GO" id="GO:0005524">
    <property type="term" value="F:ATP binding"/>
    <property type="evidence" value="ECO:0007669"/>
    <property type="project" value="InterPro"/>
</dbReference>
<dbReference type="EMBL" id="MT460515">
    <property type="protein sequence ID" value="QKN85127.1"/>
    <property type="molecule type" value="Genomic_DNA"/>
</dbReference>
<evidence type="ECO:0000259" key="4">
    <source>
        <dbReference type="Pfam" id="PF02867"/>
    </source>
</evidence>
<comment type="similarity">
    <text evidence="1 2">Belongs to the ribonucleoside diphosphate reductase large chain family.</text>
</comment>
<dbReference type="EC" id="1.17.4.1" evidence="2"/>
<evidence type="ECO:0000313" key="5">
    <source>
        <dbReference type="EMBL" id="QKN85127.1"/>
    </source>
</evidence>
<dbReference type="InterPro" id="IPR013509">
    <property type="entry name" value="RNR_lsu_N"/>
</dbReference>
<dbReference type="Pfam" id="PF00317">
    <property type="entry name" value="Ribonuc_red_lgN"/>
    <property type="match status" value="1"/>
</dbReference>
<comment type="function">
    <text evidence="2">Provides the precursors necessary for DNA synthesis. Catalyzes the biosynthesis of deoxyribonucleotides from the corresponding ribonucleotides.</text>
</comment>
<evidence type="ECO:0000313" key="6">
    <source>
        <dbReference type="Proteomes" id="UP000509474"/>
    </source>
</evidence>
<name>A0A6M9Z248_9CAUD</name>
<evidence type="ECO:0000256" key="2">
    <source>
        <dbReference type="RuleBase" id="RU003410"/>
    </source>
</evidence>
<dbReference type="GO" id="GO:0009263">
    <property type="term" value="P:deoxyribonucleotide biosynthetic process"/>
    <property type="evidence" value="ECO:0007669"/>
    <property type="project" value="UniProtKB-KW"/>
</dbReference>
<reference evidence="5 6" key="1">
    <citation type="submission" date="2020-05" db="EMBL/GenBank/DDBJ databases">
        <authorList>
            <person name="Pham A."/>
            <person name="Remaly G."/>
            <person name="Broussard G.W."/>
        </authorList>
    </citation>
    <scope>NUCLEOTIDE SEQUENCE [LARGE SCALE GENOMIC DNA]</scope>
</reference>
<dbReference type="InterPro" id="IPR013350">
    <property type="entry name" value="RNR_alpha"/>
</dbReference>
<protein>
    <recommendedName>
        <fullName evidence="2">Ribonucleoside-diphosphate reductase</fullName>
        <ecNumber evidence="2">1.17.4.1</ecNumber>
    </recommendedName>
</protein>
<dbReference type="NCBIfam" id="TIGR02510">
    <property type="entry name" value="NrdE-prime"/>
    <property type="match status" value="1"/>
</dbReference>
<feature type="domain" description="Ribonucleotide reductase large subunit C-terminal" evidence="4">
    <location>
        <begin position="400"/>
        <end position="552"/>
    </location>
</feature>
<dbReference type="SUPFAM" id="SSF51998">
    <property type="entry name" value="PFL-like glycyl radical enzymes"/>
    <property type="match status" value="1"/>
</dbReference>
<dbReference type="Pfam" id="PF02867">
    <property type="entry name" value="Ribonuc_red_lgC"/>
    <property type="match status" value="3"/>
</dbReference>
<sequence>MEGESIMASIYDKLGAERKEGQAKGQIPQWMTTAGYQLLKQKYLSEGETVLGRYIAIAKTAAKHMPMDRELWEDRFFQLFWKGWLAASTPVLANMGTNKGMPVSCSGGYIDDSIHGFYDTLHETAMLTKNGFGTSGYLGDIRPRGASISIGGTAAGVMPVIEDYVQCMRDVAQGATRRGAWAGYLPMDHGDFYEVVTFLKNYPDDLNLGWNISDEFVRKLEAGNEDAIDRLAKSLHTKLITGKGYYFFPDKVNRQSPQMYKDLGLDVRASNLCTEINLFSDPDHTFTCVLSSMNLARFDEWKDTKAVFHATVFLDCVAQEFIEQAYDIPGLEKAIRFTEKSRALGLGGLGFHTYLQDNMIAFETFEAHMKNLEIFTHMSNESLRASKWMAEELGEPEWCKGYGVRNTHRLAVAPNTSSALVCGGVSQGIEPIPGNSYVQPSAAGELTRLNPSFLKFCKEKGVEVDRELIKSINDKLGSVQHLDWLSDHEKMVFKTAYEIDQMALIRLAAARQPRICQGQSLNLFFDADEDEEYILEVHQAAFTNENIKQLYYMRTMAGVQASKGECVACEG</sequence>
<evidence type="ECO:0000256" key="1">
    <source>
        <dbReference type="ARBA" id="ARBA00010406"/>
    </source>
</evidence>
<dbReference type="PANTHER" id="PTHR11573:SF6">
    <property type="entry name" value="RIBONUCLEOSIDE-DIPHOSPHATE REDUCTASE LARGE SUBUNIT"/>
    <property type="match status" value="1"/>
</dbReference>
<dbReference type="PRINTS" id="PR01183">
    <property type="entry name" value="RIBORDTASEM1"/>
</dbReference>
<comment type="catalytic activity">
    <reaction evidence="2">
        <text>a 2'-deoxyribonucleoside 5'-diphosphate + [thioredoxin]-disulfide + H2O = a ribonucleoside 5'-diphosphate + [thioredoxin]-dithiol</text>
        <dbReference type="Rhea" id="RHEA:23252"/>
        <dbReference type="Rhea" id="RHEA-COMP:10698"/>
        <dbReference type="Rhea" id="RHEA-COMP:10700"/>
        <dbReference type="ChEBI" id="CHEBI:15377"/>
        <dbReference type="ChEBI" id="CHEBI:29950"/>
        <dbReference type="ChEBI" id="CHEBI:50058"/>
        <dbReference type="ChEBI" id="CHEBI:57930"/>
        <dbReference type="ChEBI" id="CHEBI:73316"/>
        <dbReference type="EC" id="1.17.4.1"/>
    </reaction>
</comment>
<organism evidence="5 6">
    <name type="scientific">Vibrio phage Cody</name>
    <dbReference type="NCBI Taxonomy" id="2736263"/>
    <lineage>
        <taxon>Viruses</taxon>
        <taxon>Duplodnaviria</taxon>
        <taxon>Heunggongvirae</taxon>
        <taxon>Uroviricota</taxon>
        <taxon>Caudoviricetes</taxon>
        <taxon>Demerecviridae</taxon>
        <taxon>Ermolyevavirinae</taxon>
        <taxon>Thalassavirus</taxon>
        <taxon>Thalassavirus cody</taxon>
    </lineage>
</organism>
<feature type="domain" description="Ribonucleotide reductase large subunit C-terminal" evidence="4">
    <location>
        <begin position="236"/>
        <end position="395"/>
    </location>
</feature>
<feature type="domain" description="Ribonucleotide reductase large subunit N-terminal" evidence="3">
    <location>
        <begin position="32"/>
        <end position="100"/>
    </location>
</feature>
<dbReference type="InterPro" id="IPR039718">
    <property type="entry name" value="Rrm1"/>
</dbReference>
<dbReference type="Proteomes" id="UP000509474">
    <property type="component" value="Segment"/>
</dbReference>
<keyword evidence="2" id="KW-0215">Deoxyribonucleotide synthesis</keyword>
<dbReference type="Gene3D" id="3.20.70.20">
    <property type="match status" value="1"/>
</dbReference>
<feature type="domain" description="Ribonucleotide reductase large subunit C-terminal" evidence="4">
    <location>
        <begin position="104"/>
        <end position="224"/>
    </location>
</feature>
<proteinExistence type="inferred from homology"/>
<accession>A0A6M9Z248</accession>
<dbReference type="InterPro" id="IPR000788">
    <property type="entry name" value="RNR_lg_C"/>
</dbReference>
<keyword evidence="2" id="KW-0560">Oxidoreductase</keyword>
<dbReference type="GO" id="GO:0004748">
    <property type="term" value="F:ribonucleoside-diphosphate reductase activity, thioredoxin disulfide as acceptor"/>
    <property type="evidence" value="ECO:0007669"/>
    <property type="project" value="UniProtKB-EC"/>
</dbReference>
<evidence type="ECO:0000259" key="3">
    <source>
        <dbReference type="Pfam" id="PF00317"/>
    </source>
</evidence>